<evidence type="ECO:0000313" key="3">
    <source>
        <dbReference type="Proteomes" id="UP000677218"/>
    </source>
</evidence>
<evidence type="ECO:0000313" key="2">
    <source>
        <dbReference type="EMBL" id="GFZ26858.1"/>
    </source>
</evidence>
<keyword evidence="3" id="KW-1185">Reference proteome</keyword>
<dbReference type="InterPro" id="IPR008407">
    <property type="entry name" value="Brnchd-chn_aa_trnsp_AzlD"/>
</dbReference>
<reference evidence="2" key="1">
    <citation type="submission" date="2020-08" db="EMBL/GenBank/DDBJ databases">
        <title>Taxonomic study for Lactobacillus species isolated from hardwood bark.</title>
        <authorList>
            <person name="Tohno M."/>
            <person name="Tanizawa Y."/>
        </authorList>
    </citation>
    <scope>NUCLEOTIDE SEQUENCE</scope>
    <source>
        <strain evidence="2">B40</strain>
    </source>
</reference>
<dbReference type="PIRSF" id="PIRSF003203">
    <property type="entry name" value="AzlD"/>
    <property type="match status" value="1"/>
</dbReference>
<dbReference type="RefSeq" id="WP_212780552.1">
    <property type="nucleotide sequence ID" value="NZ_BMAY01000004.1"/>
</dbReference>
<keyword evidence="1" id="KW-0472">Membrane</keyword>
<dbReference type="AlphaFoldDB" id="A0A916QIC2"/>
<name>A0A916QIC2_9LACO</name>
<organism evidence="2 3">
    <name type="scientific">Lactobacillus corticis</name>
    <dbReference type="NCBI Taxonomy" id="2201249"/>
    <lineage>
        <taxon>Bacteria</taxon>
        <taxon>Bacillati</taxon>
        <taxon>Bacillota</taxon>
        <taxon>Bacilli</taxon>
        <taxon>Lactobacillales</taxon>
        <taxon>Lactobacillaceae</taxon>
        <taxon>Lactobacillus</taxon>
    </lineage>
</organism>
<dbReference type="Proteomes" id="UP000677218">
    <property type="component" value="Unassembled WGS sequence"/>
</dbReference>
<comment type="caution">
    <text evidence="2">The sequence shown here is derived from an EMBL/GenBank/DDBJ whole genome shotgun (WGS) entry which is preliminary data.</text>
</comment>
<accession>A0A916QIC2</accession>
<feature type="transmembrane region" description="Helical" evidence="1">
    <location>
        <begin position="88"/>
        <end position="106"/>
    </location>
</feature>
<proteinExistence type="predicted"/>
<keyword evidence="1" id="KW-1133">Transmembrane helix</keyword>
<sequence length="107" mass="11832">MNLWQKLVTIAIAAATNFGLRYLPFGFFKGNRVTPFIKGLGNFLPPAIMSMLVVYCFRNVNWLGASHGLPEIIAGLVTAGLHLWRGQIFLSLLGGTACYILLINFIF</sequence>
<dbReference type="EMBL" id="BMAY01000004">
    <property type="protein sequence ID" value="GFZ26858.1"/>
    <property type="molecule type" value="Genomic_DNA"/>
</dbReference>
<gene>
    <name evidence="2" type="ORF">LCB40_07380</name>
</gene>
<keyword evidence="1" id="KW-0812">Transmembrane</keyword>
<dbReference type="Pfam" id="PF05437">
    <property type="entry name" value="AzlD"/>
    <property type="match status" value="1"/>
</dbReference>
<feature type="transmembrane region" description="Helical" evidence="1">
    <location>
        <begin position="40"/>
        <end position="60"/>
    </location>
</feature>
<evidence type="ECO:0000256" key="1">
    <source>
        <dbReference type="SAM" id="Phobius"/>
    </source>
</evidence>
<feature type="transmembrane region" description="Helical" evidence="1">
    <location>
        <begin position="6"/>
        <end position="28"/>
    </location>
</feature>
<protein>
    <submittedName>
        <fullName evidence="2">Branched-chain amino acid transporter</fullName>
    </submittedName>
</protein>